<dbReference type="Gene3D" id="3.40.710.10">
    <property type="entry name" value="DD-peptidase/beta-lactamase superfamily"/>
    <property type="match status" value="1"/>
</dbReference>
<keyword evidence="2" id="KW-0378">Hydrolase</keyword>
<evidence type="ECO:0000259" key="1">
    <source>
        <dbReference type="Pfam" id="PF13354"/>
    </source>
</evidence>
<proteinExistence type="predicted"/>
<dbReference type="Proteomes" id="UP001236585">
    <property type="component" value="Chromosome"/>
</dbReference>
<reference evidence="2 3" key="1">
    <citation type="journal article" date="2023" name="Microbiol. Resour. Announc.">
        <title>Complete Genome Sequence of Mycobacterium wuenschmanii, a novel Nontuberculous Mycobacterium Isolated from a captive population of Amazon Milk Frogs.</title>
        <authorList>
            <person name="Hicks J."/>
            <person name="Zeineldin M."/>
            <person name="Ward H."/>
            <person name="Wuenschmann A."/>
            <person name="Camp P."/>
            <person name="Farrell D."/>
            <person name="Lehman K."/>
            <person name="Thacker T."/>
            <person name="Cuthbert E."/>
        </authorList>
    </citation>
    <scope>NUCLEOTIDE SEQUENCE [LARGE SCALE GENOMIC DNA]</scope>
    <source>
        <strain evidence="2 3">Wuenschmanii</strain>
    </source>
</reference>
<gene>
    <name evidence="2" type="ORF">PT015_17935</name>
</gene>
<evidence type="ECO:0000313" key="2">
    <source>
        <dbReference type="EMBL" id="WIM86749.1"/>
    </source>
</evidence>
<evidence type="ECO:0000313" key="3">
    <source>
        <dbReference type="Proteomes" id="UP001236585"/>
    </source>
</evidence>
<dbReference type="PANTHER" id="PTHR35333">
    <property type="entry name" value="BETA-LACTAMASE"/>
    <property type="match status" value="1"/>
</dbReference>
<dbReference type="PANTHER" id="PTHR35333:SF3">
    <property type="entry name" value="BETA-LACTAMASE-TYPE TRANSPEPTIDASE FOLD CONTAINING PROTEIN"/>
    <property type="match status" value="1"/>
</dbReference>
<feature type="domain" description="Beta-lactamase class A catalytic" evidence="1">
    <location>
        <begin position="20"/>
        <end position="240"/>
    </location>
</feature>
<dbReference type="EMBL" id="CP126981">
    <property type="protein sequence ID" value="WIM86749.1"/>
    <property type="molecule type" value="Genomic_DNA"/>
</dbReference>
<protein>
    <submittedName>
        <fullName evidence="2">Serine hydrolase</fullName>
    </submittedName>
</protein>
<dbReference type="RefSeq" id="WP_285186246.1">
    <property type="nucleotide sequence ID" value="NZ_CP126981.1"/>
</dbReference>
<dbReference type="SUPFAM" id="SSF56601">
    <property type="entry name" value="beta-lactamase/transpeptidase-like"/>
    <property type="match status" value="1"/>
</dbReference>
<accession>A0ABY8VSZ7</accession>
<name>A0ABY8VSZ7_9MYCO</name>
<keyword evidence="3" id="KW-1185">Reference proteome</keyword>
<organism evidence="2 3">
    <name type="scientific">Candidatus Mycobacterium wuenschmannii</name>
    <dbReference type="NCBI Taxonomy" id="3027808"/>
    <lineage>
        <taxon>Bacteria</taxon>
        <taxon>Bacillati</taxon>
        <taxon>Actinomycetota</taxon>
        <taxon>Actinomycetes</taxon>
        <taxon>Mycobacteriales</taxon>
        <taxon>Mycobacteriaceae</taxon>
        <taxon>Mycobacterium</taxon>
    </lineage>
</organism>
<dbReference type="InterPro" id="IPR045155">
    <property type="entry name" value="Beta-lactam_cat"/>
</dbReference>
<dbReference type="InterPro" id="IPR000871">
    <property type="entry name" value="Beta-lactam_class-A"/>
</dbReference>
<sequence length="275" mass="28870">MLQKSIDAVAAESIGIEWSMSVRDNTGRELAVLDADRVLNTASVGKLLLLIEVARRSAADDLDGATLLSRSTAPWAADSGLWQHLGIEQLSVDDLCVLVASVSDNLATNVLLEHVGVQSVKALAESLGLAHTALLDYVRDHRDVADPPTLSTGTASELSDLTSRLSRRQVVSEAVSDRVNGWLATGVDLSMIASGLGLDPLTHAASSRVWFVRNKTGADEGIRADVGTIGRGAEGYAYAVVANWDVNGTDRSAAALSGMRAVGIALKTAIDRSAT</sequence>
<dbReference type="GO" id="GO:0016787">
    <property type="term" value="F:hydrolase activity"/>
    <property type="evidence" value="ECO:0007669"/>
    <property type="project" value="UniProtKB-KW"/>
</dbReference>
<dbReference type="InterPro" id="IPR012338">
    <property type="entry name" value="Beta-lactam/transpept-like"/>
</dbReference>
<dbReference type="Pfam" id="PF13354">
    <property type="entry name" value="Beta-lactamase2"/>
    <property type="match status" value="1"/>
</dbReference>